<comment type="caution">
    <text evidence="1">The sequence shown here is derived from an EMBL/GenBank/DDBJ whole genome shotgun (WGS) entry which is preliminary data.</text>
</comment>
<sequence>MSRLFDLGKMWLDVDYMWKGSLKPELLVASAMVFQRE</sequence>
<gene>
    <name evidence="1" type="ORF">DCCM_3820</name>
</gene>
<dbReference type="Proteomes" id="UP000239549">
    <property type="component" value="Unassembled WGS sequence"/>
</dbReference>
<keyword evidence="2" id="KW-1185">Reference proteome</keyword>
<evidence type="ECO:0000313" key="2">
    <source>
        <dbReference type="Proteomes" id="UP000239549"/>
    </source>
</evidence>
<accession>A0A2L2XEW4</accession>
<name>A0A2L2XEW4_9FIRM</name>
<proteinExistence type="predicted"/>
<reference evidence="2" key="1">
    <citation type="submission" date="2018-02" db="EMBL/GenBank/DDBJ databases">
        <title>Genome sequence of Desulfocucumis palustris strain NAW-5.</title>
        <authorList>
            <person name="Watanabe M."/>
            <person name="Kojima H."/>
            <person name="Fukui M."/>
        </authorList>
    </citation>
    <scope>NUCLEOTIDE SEQUENCE [LARGE SCALE GENOMIC DNA]</scope>
    <source>
        <strain evidence="2">NAW-5</strain>
    </source>
</reference>
<protein>
    <submittedName>
        <fullName evidence="1">Uncharacterized protein</fullName>
    </submittedName>
</protein>
<evidence type="ECO:0000313" key="1">
    <source>
        <dbReference type="EMBL" id="GBF34700.1"/>
    </source>
</evidence>
<organism evidence="1 2">
    <name type="scientific">Desulfocucumis palustris</name>
    <dbReference type="NCBI Taxonomy" id="1898651"/>
    <lineage>
        <taxon>Bacteria</taxon>
        <taxon>Bacillati</taxon>
        <taxon>Bacillota</taxon>
        <taxon>Clostridia</taxon>
        <taxon>Eubacteriales</taxon>
        <taxon>Desulfocucumaceae</taxon>
        <taxon>Desulfocucumis</taxon>
    </lineage>
</organism>
<dbReference type="EMBL" id="BFAV01000150">
    <property type="protein sequence ID" value="GBF34700.1"/>
    <property type="molecule type" value="Genomic_DNA"/>
</dbReference>
<dbReference type="AlphaFoldDB" id="A0A2L2XEW4"/>